<reference evidence="3 4" key="2">
    <citation type="submission" date="2015-01" db="EMBL/GenBank/DDBJ databases">
        <authorList>
            <consortium name="NBRP consortium"/>
            <person name="Sawabe T."/>
            <person name="Meirelles P."/>
            <person name="Feng G."/>
            <person name="Sayaka M."/>
            <person name="Hattori M."/>
            <person name="Ohkuma M."/>
        </authorList>
    </citation>
    <scope>NUCLEOTIDE SEQUENCE [LARGE SCALE GENOMIC DNA]</scope>
    <source>
        <strain evidence="4">JCM 19241</strain>
    </source>
</reference>
<proteinExistence type="predicted"/>
<evidence type="ECO:0000259" key="2">
    <source>
        <dbReference type="PROSITE" id="PS51502"/>
    </source>
</evidence>
<dbReference type="SUPFAM" id="SSF54909">
    <property type="entry name" value="Dimeric alpha+beta barrel"/>
    <property type="match status" value="1"/>
</dbReference>
<dbReference type="Pfam" id="PF07876">
    <property type="entry name" value="Dabb"/>
    <property type="match status" value="1"/>
</dbReference>
<dbReference type="PROSITE" id="PS51502">
    <property type="entry name" value="S_R_A_B_BARREL"/>
    <property type="match status" value="1"/>
</dbReference>
<dbReference type="Proteomes" id="UP000031666">
    <property type="component" value="Unassembled WGS sequence"/>
</dbReference>
<protein>
    <submittedName>
        <fullName evidence="3">Stress responsive alpha-beta barrel domain protein dabb</fullName>
    </submittedName>
</protein>
<dbReference type="InterPro" id="IPR013097">
    <property type="entry name" value="Dabb"/>
</dbReference>
<dbReference type="InterPro" id="IPR044662">
    <property type="entry name" value="HS1/DABB1-like"/>
</dbReference>
<dbReference type="Gene3D" id="3.30.70.100">
    <property type="match status" value="1"/>
</dbReference>
<dbReference type="EMBL" id="BBSC01000003">
    <property type="protein sequence ID" value="GAM74692.1"/>
    <property type="molecule type" value="Genomic_DNA"/>
</dbReference>
<dbReference type="PANTHER" id="PTHR33178">
    <property type="match status" value="1"/>
</dbReference>
<reference evidence="3 4" key="1">
    <citation type="submission" date="2015-01" db="EMBL/GenBank/DDBJ databases">
        <title>Vibrio sp. C94 JCM 19241 whole genome shotgun sequence.</title>
        <authorList>
            <person name="Sawabe T."/>
            <person name="Meirelles P."/>
            <person name="Feng G."/>
            <person name="Sayaka M."/>
            <person name="Hattori M."/>
            <person name="Ohkuma M."/>
        </authorList>
    </citation>
    <scope>NUCLEOTIDE SEQUENCE [LARGE SCALE GENOMIC DNA]</scope>
    <source>
        <strain evidence="4">JCM 19241</strain>
    </source>
</reference>
<gene>
    <name evidence="3" type="ORF">JCM19241_1035</name>
</gene>
<organism evidence="3 4">
    <name type="scientific">Vibrio ishigakensis</name>
    <dbReference type="NCBI Taxonomy" id="1481914"/>
    <lineage>
        <taxon>Bacteria</taxon>
        <taxon>Pseudomonadati</taxon>
        <taxon>Pseudomonadota</taxon>
        <taxon>Gammaproteobacteria</taxon>
        <taxon>Vibrionales</taxon>
        <taxon>Vibrionaceae</taxon>
        <taxon>Vibrio</taxon>
    </lineage>
</organism>
<dbReference type="InterPro" id="IPR011008">
    <property type="entry name" value="Dimeric_a/b-barrel"/>
</dbReference>
<dbReference type="PANTHER" id="PTHR33178:SF10">
    <property type="entry name" value="STRESS-RESPONSE A_B BARREL DOMAIN-CONTAINING PROTEIN"/>
    <property type="match status" value="1"/>
</dbReference>
<name>A0A0B8QCK4_9VIBR</name>
<dbReference type="STRING" id="1481914.JCM19241_1035"/>
<evidence type="ECO:0000313" key="3">
    <source>
        <dbReference type="EMBL" id="GAM74692.1"/>
    </source>
</evidence>
<evidence type="ECO:0000256" key="1">
    <source>
        <dbReference type="ARBA" id="ARBA00011738"/>
    </source>
</evidence>
<comment type="subunit">
    <text evidence="1">Homodimer.</text>
</comment>
<accession>A0A0B8QCK4</accession>
<comment type="caution">
    <text evidence="3">The sequence shown here is derived from an EMBL/GenBank/DDBJ whole genome shotgun (WGS) entry which is preliminary data.</text>
</comment>
<dbReference type="AlphaFoldDB" id="A0A0B8QCK4"/>
<evidence type="ECO:0000313" key="4">
    <source>
        <dbReference type="Proteomes" id="UP000031666"/>
    </source>
</evidence>
<dbReference type="SMART" id="SM00886">
    <property type="entry name" value="Dabb"/>
    <property type="match status" value="1"/>
</dbReference>
<feature type="domain" description="Stress-response A/B barrel" evidence="2">
    <location>
        <begin position="2"/>
        <end position="96"/>
    </location>
</feature>
<sequence>MIRHILLIKFKDQATESEIAELKALFEAIPSKIEGVVAVEWGVNDSPEGKNKGFTHSVLMTFADEAARQRYLPHPEHDALKVVFRPILEDLIVLDYQSNPKRLTNKEKLCT</sequence>